<gene>
    <name evidence="4" type="primary">yghU</name>
    <name evidence="4" type="ORF">JM946_00460</name>
</gene>
<dbReference type="InterPro" id="IPR010987">
    <property type="entry name" value="Glutathione-S-Trfase_C-like"/>
</dbReference>
<feature type="domain" description="GST C-terminal" evidence="3">
    <location>
        <begin position="141"/>
        <end position="270"/>
    </location>
</feature>
<evidence type="ECO:0000259" key="2">
    <source>
        <dbReference type="PROSITE" id="PS50404"/>
    </source>
</evidence>
<evidence type="ECO:0000313" key="5">
    <source>
        <dbReference type="Proteomes" id="UP000661077"/>
    </source>
</evidence>
<dbReference type="Pfam" id="PF02798">
    <property type="entry name" value="GST_N"/>
    <property type="match status" value="1"/>
</dbReference>
<dbReference type="PANTHER" id="PTHR44051">
    <property type="entry name" value="GLUTATHIONE S-TRANSFERASE-RELATED"/>
    <property type="match status" value="1"/>
</dbReference>
<dbReference type="SFLD" id="SFLDG00358">
    <property type="entry name" value="Main_(cytGST)"/>
    <property type="match status" value="1"/>
</dbReference>
<dbReference type="EMBL" id="JAEVLS010000001">
    <property type="protein sequence ID" value="MBM0103191.1"/>
    <property type="molecule type" value="Genomic_DNA"/>
</dbReference>
<comment type="caution">
    <text evidence="4">The sequence shown here is derived from an EMBL/GenBank/DDBJ whole genome shotgun (WGS) entry which is preliminary data.</text>
</comment>
<proteinExistence type="predicted"/>
<dbReference type="InterPro" id="IPR004045">
    <property type="entry name" value="Glutathione_S-Trfase_N"/>
</dbReference>
<name>A0ABS1WQF0_9GAMM</name>
<evidence type="ECO:0000313" key="4">
    <source>
        <dbReference type="EMBL" id="MBM0103191.1"/>
    </source>
</evidence>
<keyword evidence="5" id="KW-1185">Reference proteome</keyword>
<dbReference type="SFLD" id="SFLDS00019">
    <property type="entry name" value="Glutathione_Transferase_(cytos"/>
    <property type="match status" value="1"/>
</dbReference>
<dbReference type="RefSeq" id="WP_203165177.1">
    <property type="nucleotide sequence ID" value="NZ_JAEVLS010000001.1"/>
</dbReference>
<dbReference type="PROSITE" id="PS50405">
    <property type="entry name" value="GST_CTER"/>
    <property type="match status" value="1"/>
</dbReference>
<dbReference type="PANTHER" id="PTHR44051:SF22">
    <property type="entry name" value="DISULFIDE-BOND OXIDOREDUCTASE YGHU"/>
    <property type="match status" value="1"/>
</dbReference>
<feature type="domain" description="GST N-terminal" evidence="2">
    <location>
        <begin position="51"/>
        <end position="138"/>
    </location>
</feature>
<dbReference type="Proteomes" id="UP000661077">
    <property type="component" value="Unassembled WGS sequence"/>
</dbReference>
<dbReference type="Gene3D" id="3.40.30.10">
    <property type="entry name" value="Glutaredoxin"/>
    <property type="match status" value="1"/>
</dbReference>
<dbReference type="CDD" id="cd03048">
    <property type="entry name" value="GST_N_Ure2p_like"/>
    <property type="match status" value="1"/>
</dbReference>
<feature type="compositionally biased region" description="Basic and acidic residues" evidence="1">
    <location>
        <begin position="274"/>
        <end position="289"/>
    </location>
</feature>
<organism evidence="4 5">
    <name type="scientific">Steroidobacter gossypii</name>
    <dbReference type="NCBI Taxonomy" id="2805490"/>
    <lineage>
        <taxon>Bacteria</taxon>
        <taxon>Pseudomonadati</taxon>
        <taxon>Pseudomonadota</taxon>
        <taxon>Gammaproteobacteria</taxon>
        <taxon>Steroidobacterales</taxon>
        <taxon>Steroidobacteraceae</taxon>
        <taxon>Steroidobacter</taxon>
    </lineage>
</organism>
<dbReference type="Gene3D" id="1.20.1050.10">
    <property type="match status" value="1"/>
</dbReference>
<dbReference type="InterPro" id="IPR040079">
    <property type="entry name" value="Glutathione_S-Trfase"/>
</dbReference>
<dbReference type="SUPFAM" id="SSF47616">
    <property type="entry name" value="GST C-terminal domain-like"/>
    <property type="match status" value="1"/>
</dbReference>
<evidence type="ECO:0000256" key="1">
    <source>
        <dbReference type="SAM" id="MobiDB-lite"/>
    </source>
</evidence>
<dbReference type="Pfam" id="PF21972">
    <property type="entry name" value="Arc1p_N_like"/>
    <property type="match status" value="1"/>
</dbReference>
<dbReference type="SFLD" id="SFLDG01151">
    <property type="entry name" value="Main.2:_Nu-like"/>
    <property type="match status" value="1"/>
</dbReference>
<dbReference type="SUPFAM" id="SSF52833">
    <property type="entry name" value="Thioredoxin-like"/>
    <property type="match status" value="1"/>
</dbReference>
<evidence type="ECO:0000259" key="3">
    <source>
        <dbReference type="PROSITE" id="PS50405"/>
    </source>
</evidence>
<accession>A0ABS1WQF0</accession>
<protein>
    <submittedName>
        <fullName evidence="4">Glutathione-dependent disulfide-bond oxidoreductase</fullName>
    </submittedName>
</protein>
<dbReference type="InterPro" id="IPR036249">
    <property type="entry name" value="Thioredoxin-like_sf"/>
</dbReference>
<dbReference type="InterPro" id="IPR036282">
    <property type="entry name" value="Glutathione-S-Trfase_C_sf"/>
</dbReference>
<dbReference type="CDD" id="cd10292">
    <property type="entry name" value="GST_C_YghU_like"/>
    <property type="match status" value="1"/>
</dbReference>
<dbReference type="NCBIfam" id="NF008731">
    <property type="entry name" value="PRK11752.1"/>
    <property type="match status" value="1"/>
</dbReference>
<feature type="region of interest" description="Disordered" evidence="1">
    <location>
        <begin position="270"/>
        <end position="298"/>
    </location>
</feature>
<dbReference type="InterPro" id="IPR053836">
    <property type="entry name" value="Arc1-like_N"/>
</dbReference>
<reference evidence="4 5" key="1">
    <citation type="journal article" date="2021" name="Int. J. Syst. Evol. Microbiol.">
        <title>Steroidobacter gossypii sp. nov., isolated from soil of cotton cropping field.</title>
        <authorList>
            <person name="Huang R."/>
            <person name="Yang S."/>
            <person name="Zhen C."/>
            <person name="Liu W."/>
        </authorList>
    </citation>
    <scope>NUCLEOTIDE SEQUENCE [LARGE SCALE GENOMIC DNA]</scope>
    <source>
        <strain evidence="4 5">S1-65</strain>
    </source>
</reference>
<dbReference type="PROSITE" id="PS50404">
    <property type="entry name" value="GST_NTER"/>
    <property type="match status" value="1"/>
</dbReference>
<sequence length="298" mass="33502">MTDKPTVTSDYTPPKVWTWSKPSGGQFANINRPVAGATHEKDLPVGRHPLQLYSQGTPNGQKVTILLEELLALGHTGAEYDAWLIRISDGDQFGSGFVEVNPNSKIPALVDRSGPRPIRVFESGAILLYLAEKFAAFLPSQPHMRAECLSWLFWQMGSAPFVGGGFGHFYAYAPEKIEYAIDRYAMETKRQLDVLNRRLANHEYLVGDEYTIADMAVFPWYGGMVKGWLYDAGEFLSVHEYKHVLRWADLLLARPAVVRGRMVNRTSGDLASQLHERHDASDFETRTQDKLTSPSRSQ</sequence>